<organism evidence="2 3">
    <name type="scientific">Teichococcus aestuarii</name>
    <dbReference type="NCBI Taxonomy" id="568898"/>
    <lineage>
        <taxon>Bacteria</taxon>
        <taxon>Pseudomonadati</taxon>
        <taxon>Pseudomonadota</taxon>
        <taxon>Alphaproteobacteria</taxon>
        <taxon>Acetobacterales</taxon>
        <taxon>Roseomonadaceae</taxon>
        <taxon>Roseomonas</taxon>
    </lineage>
</organism>
<keyword evidence="3" id="KW-1185">Reference proteome</keyword>
<evidence type="ECO:0000313" key="3">
    <source>
        <dbReference type="Proteomes" id="UP000245048"/>
    </source>
</evidence>
<feature type="region of interest" description="Disordered" evidence="1">
    <location>
        <begin position="51"/>
        <end position="74"/>
    </location>
</feature>
<dbReference type="OrthoDB" id="9997922at2"/>
<dbReference type="AlphaFoldDB" id="A0A2U1V6W2"/>
<comment type="caution">
    <text evidence="2">The sequence shown here is derived from an EMBL/GenBank/DDBJ whole genome shotgun (WGS) entry which is preliminary data.</text>
</comment>
<accession>A0A2U1V6W2</accession>
<reference evidence="3" key="1">
    <citation type="submission" date="2017-10" db="EMBL/GenBank/DDBJ databases">
        <authorList>
            <person name="Toshchakov S.V."/>
            <person name="Goeva M.A."/>
        </authorList>
    </citation>
    <scope>NUCLEOTIDE SEQUENCE [LARGE SCALE GENOMIC DNA]</scope>
    <source>
        <strain evidence="3">JR1/69-1-13</strain>
    </source>
</reference>
<protein>
    <recommendedName>
        <fullName evidence="4">DUF2946 domain-containing protein</fullName>
    </recommendedName>
</protein>
<proteinExistence type="predicted"/>
<dbReference type="EMBL" id="PDOA01000003">
    <property type="protein sequence ID" value="PWC29657.1"/>
    <property type="molecule type" value="Genomic_DNA"/>
</dbReference>
<dbReference type="InterPro" id="IPR021333">
    <property type="entry name" value="DUF2946"/>
</dbReference>
<sequence length="135" mass="14013">MTRLRPFLLSLFTLLLVGQGLVAARHCLRMAQPRADGLLLHLCTPDGLKLVQLPPDPADGPGQGGEEDGPAGSPDLSGWCLACHATPQLALPAPPLLPAPHWRLADAGLPLPEARAPRPPARAPPALPRAPPAAA</sequence>
<evidence type="ECO:0008006" key="4">
    <source>
        <dbReference type="Google" id="ProtNLM"/>
    </source>
</evidence>
<evidence type="ECO:0000313" key="2">
    <source>
        <dbReference type="EMBL" id="PWC29657.1"/>
    </source>
</evidence>
<dbReference type="RefSeq" id="WP_109516228.1">
    <property type="nucleotide sequence ID" value="NZ_PDOA01000003.1"/>
</dbReference>
<gene>
    <name evidence="2" type="ORF">CR165_06875</name>
</gene>
<dbReference type="Pfam" id="PF11162">
    <property type="entry name" value="DUF2946"/>
    <property type="match status" value="1"/>
</dbReference>
<name>A0A2U1V6W2_9PROT</name>
<evidence type="ECO:0000256" key="1">
    <source>
        <dbReference type="SAM" id="MobiDB-lite"/>
    </source>
</evidence>
<feature type="compositionally biased region" description="Pro residues" evidence="1">
    <location>
        <begin position="117"/>
        <end position="135"/>
    </location>
</feature>
<feature type="region of interest" description="Disordered" evidence="1">
    <location>
        <begin position="110"/>
        <end position="135"/>
    </location>
</feature>
<dbReference type="Proteomes" id="UP000245048">
    <property type="component" value="Unassembled WGS sequence"/>
</dbReference>